<feature type="domain" description="DUF2179" evidence="7">
    <location>
        <begin position="118"/>
        <end position="170"/>
    </location>
</feature>
<protein>
    <recommendedName>
        <fullName evidence="6">UPF0316 protein caldi_34720</fullName>
    </recommendedName>
</protein>
<evidence type="ECO:0000256" key="3">
    <source>
        <dbReference type="ARBA" id="ARBA00022692"/>
    </source>
</evidence>
<sequence>MATMLPLLGDYLFVFVARLTDVSLSTVRFMLMMRGKRLVAAAIGLVEIAVWVTALGRVLASLDNPLKVVFYCLGFASGIYVGQIIEEKLAVGLSTVQIIPSSHDAADLLTDRLRAAGHGVTVLTGEGLHGPRKVLLVTVQRKGLGSVMDIARKTDPGLFVTVLDARTALGGTMRLRK</sequence>
<dbReference type="Pfam" id="PF10035">
    <property type="entry name" value="DUF2179"/>
    <property type="match status" value="1"/>
</dbReference>
<keyword evidence="2 6" id="KW-1003">Cell membrane</keyword>
<dbReference type="Proteomes" id="UP001163687">
    <property type="component" value="Chromosome"/>
</dbReference>
<dbReference type="HAMAP" id="MF_01515">
    <property type="entry name" value="UPF0316"/>
    <property type="match status" value="1"/>
</dbReference>
<comment type="subcellular location">
    <subcellularLocation>
        <location evidence="1 6">Cell membrane</location>
        <topology evidence="1 6">Multi-pass membrane protein</topology>
    </subcellularLocation>
</comment>
<proteinExistence type="inferred from homology"/>
<dbReference type="AlphaFoldDB" id="A0AA35CQM9"/>
<feature type="domain" description="DUF5698" evidence="8">
    <location>
        <begin position="26"/>
        <end position="82"/>
    </location>
</feature>
<feature type="transmembrane region" description="Helical" evidence="6">
    <location>
        <begin position="38"/>
        <end position="56"/>
    </location>
</feature>
<gene>
    <name evidence="9" type="ORF">caldi_34720</name>
</gene>
<evidence type="ECO:0000256" key="5">
    <source>
        <dbReference type="ARBA" id="ARBA00023136"/>
    </source>
</evidence>
<dbReference type="CDD" id="cd16381">
    <property type="entry name" value="YitT_C_like_1"/>
    <property type="match status" value="1"/>
</dbReference>
<evidence type="ECO:0000313" key="9">
    <source>
        <dbReference type="EMBL" id="BDG62382.1"/>
    </source>
</evidence>
<evidence type="ECO:0000256" key="2">
    <source>
        <dbReference type="ARBA" id="ARBA00022475"/>
    </source>
</evidence>
<evidence type="ECO:0000259" key="7">
    <source>
        <dbReference type="Pfam" id="PF10035"/>
    </source>
</evidence>
<dbReference type="InterPro" id="IPR019264">
    <property type="entry name" value="DUF2179"/>
</dbReference>
<accession>A0AA35CQM9</accession>
<keyword evidence="10" id="KW-1185">Reference proteome</keyword>
<keyword evidence="5 6" id="KW-0472">Membrane</keyword>
<dbReference type="PANTHER" id="PTHR40060:SF1">
    <property type="entry name" value="UPF0316 PROTEIN YEBE"/>
    <property type="match status" value="1"/>
</dbReference>
<keyword evidence="3 6" id="KW-0812">Transmembrane</keyword>
<dbReference type="Pfam" id="PF18955">
    <property type="entry name" value="DUF5698"/>
    <property type="match status" value="1"/>
</dbReference>
<comment type="similarity">
    <text evidence="6">Belongs to the UPF0316 family.</text>
</comment>
<dbReference type="PANTHER" id="PTHR40060">
    <property type="entry name" value="UPF0316 PROTEIN YEBE"/>
    <property type="match status" value="1"/>
</dbReference>
<organism evidence="9 10">
    <name type="scientific">Caldinitratiruptor microaerophilus</name>
    <dbReference type="NCBI Taxonomy" id="671077"/>
    <lineage>
        <taxon>Bacteria</taxon>
        <taxon>Bacillati</taxon>
        <taxon>Bacillota</taxon>
        <taxon>Clostridia</taxon>
        <taxon>Eubacteriales</taxon>
        <taxon>Symbiobacteriaceae</taxon>
        <taxon>Caldinitratiruptor</taxon>
    </lineage>
</organism>
<feature type="transmembrane region" description="Helical" evidence="6">
    <location>
        <begin position="68"/>
        <end position="85"/>
    </location>
</feature>
<dbReference type="KEGG" id="cmic:caldi_34720"/>
<dbReference type="InterPro" id="IPR044035">
    <property type="entry name" value="DUF5698"/>
</dbReference>
<evidence type="ECO:0000256" key="6">
    <source>
        <dbReference type="HAMAP-Rule" id="MF_01515"/>
    </source>
</evidence>
<reference evidence="9" key="1">
    <citation type="submission" date="2022-03" db="EMBL/GenBank/DDBJ databases">
        <title>Complete genome sequence of Caldinitratiruptor microaerophilus.</title>
        <authorList>
            <person name="Mukaiyama R."/>
            <person name="Nishiyama T."/>
            <person name="Ueda K."/>
        </authorList>
    </citation>
    <scope>NUCLEOTIDE SEQUENCE</scope>
    <source>
        <strain evidence="9">JCM 16183</strain>
    </source>
</reference>
<keyword evidence="4 6" id="KW-1133">Transmembrane helix</keyword>
<dbReference type="GO" id="GO:0005886">
    <property type="term" value="C:plasma membrane"/>
    <property type="evidence" value="ECO:0007669"/>
    <property type="project" value="UniProtKB-SubCell"/>
</dbReference>
<dbReference type="InterPro" id="IPR022930">
    <property type="entry name" value="UPF0316"/>
</dbReference>
<name>A0AA35CQM9_9FIRM</name>
<evidence type="ECO:0000313" key="10">
    <source>
        <dbReference type="Proteomes" id="UP001163687"/>
    </source>
</evidence>
<evidence type="ECO:0000256" key="1">
    <source>
        <dbReference type="ARBA" id="ARBA00004651"/>
    </source>
</evidence>
<evidence type="ECO:0000259" key="8">
    <source>
        <dbReference type="Pfam" id="PF18955"/>
    </source>
</evidence>
<evidence type="ECO:0000256" key="4">
    <source>
        <dbReference type="ARBA" id="ARBA00022989"/>
    </source>
</evidence>
<dbReference type="EMBL" id="AP025628">
    <property type="protein sequence ID" value="BDG62382.1"/>
    <property type="molecule type" value="Genomic_DNA"/>
</dbReference>